<gene>
    <name evidence="1" type="ORF">MKS88_004450</name>
</gene>
<protein>
    <submittedName>
        <fullName evidence="1">YL1 nuclear protein</fullName>
    </submittedName>
</protein>
<organism evidence="1 2">
    <name type="scientific">Plasmodium brasilianum</name>
    <dbReference type="NCBI Taxonomy" id="5824"/>
    <lineage>
        <taxon>Eukaryota</taxon>
        <taxon>Sar</taxon>
        <taxon>Alveolata</taxon>
        <taxon>Apicomplexa</taxon>
        <taxon>Aconoidasida</taxon>
        <taxon>Haemosporida</taxon>
        <taxon>Plasmodiidae</taxon>
        <taxon>Plasmodium</taxon>
        <taxon>Plasmodium (Plasmodium)</taxon>
    </lineage>
</organism>
<keyword evidence="2" id="KW-1185">Reference proteome</keyword>
<evidence type="ECO:0000313" key="1">
    <source>
        <dbReference type="EMBL" id="KAI4836651.1"/>
    </source>
</evidence>
<dbReference type="EMBL" id="CM043780">
    <property type="protein sequence ID" value="KAI4836651.1"/>
    <property type="molecule type" value="Genomic_DNA"/>
</dbReference>
<proteinExistence type="predicted"/>
<accession>A0ACB9Y694</accession>
<reference evidence="1" key="1">
    <citation type="submission" date="2022-06" db="EMBL/GenBank/DDBJ databases">
        <title>The First Complete Genome of the Simian Malaria Parasite Plasmodium brasilianum.</title>
        <authorList>
            <person name="Bajic M."/>
            <person name="Ravishankar S."/>
        </authorList>
    </citation>
    <scope>NUCLEOTIDE SEQUENCE</scope>
    <source>
        <strain evidence="1">Bolivian I</strain>
    </source>
</reference>
<sequence>MRKKKNTGVKRKSYGKGNESDASILKGVEQHISKEKVEAVVAETEEEAEEDVEEEGEVEADVDDGNELGEEEGENEEENDEEEQDEDYELKNYGIALKMPKRKNRGKNLKKLIGEDLEKDEQFWNNSIWEEEEIDEEYVNSEGEEEYIDITDSDFDEDEDEAEDDMEEEDTEKNEKELEDDLEKKKKKKMYAYLEKLKKQKQNNMARYNIMKNRKYDTNNLKRGIQKYGADQKSEKERKEEQEKLKNERMLKKKKKLENAYLMLHRSTRDTTRQKTEQVKKLSELRKIKKENRFKKFYENRKKKKSMQREMTREERLEEAKITEQYNIQSLLQLQAWEEEKKKYVENKKILYHRPKNVFISFSYSKDKTFPSNENLKYEVDPYSINNDTVLANDTLSGNAVLSSNINMLEALQNEKIVVGGNNDANKIEKHGHDILHQMGDDELAKKELENMTCDQADTSKIMNQKRENENDKTVIGNAIDTNSSDNRKEESSITNYQFNWENIDQCEDLNIDYLNENDALNFGFLNKVNKSNNNNSSSNNNSNHNRNSNINNDSSNNNSGKRLGRCTSNESDKKRKVNPPVVEERQIYIVTDSRELEMYSNYNNNKDYLNQIKNKNNLCAITNLEGKYFDPLTKKYYNNAEAFKSLRFSYHKEKYDAINKQISLMVNLFKSKLTEIDENTKNATYDNI</sequence>
<evidence type="ECO:0000313" key="2">
    <source>
        <dbReference type="Proteomes" id="UP001056978"/>
    </source>
</evidence>
<name>A0ACB9Y694_PLABR</name>
<dbReference type="Proteomes" id="UP001056978">
    <property type="component" value="Chromosome 12"/>
</dbReference>
<comment type="caution">
    <text evidence="1">The sequence shown here is derived from an EMBL/GenBank/DDBJ whole genome shotgun (WGS) entry which is preliminary data.</text>
</comment>